<dbReference type="GO" id="GO:0003723">
    <property type="term" value="F:RNA binding"/>
    <property type="evidence" value="ECO:0007669"/>
    <property type="project" value="InterPro"/>
</dbReference>
<keyword evidence="3 6" id="KW-0808">Transferase</keyword>
<name>A0A6I3KEM4_9HYPH</name>
<evidence type="ECO:0000256" key="1">
    <source>
        <dbReference type="ARBA" id="ARBA00007228"/>
    </source>
</evidence>
<evidence type="ECO:0000259" key="4">
    <source>
        <dbReference type="Pfam" id="PF00588"/>
    </source>
</evidence>
<feature type="domain" description="tRNA/rRNA methyltransferase SpoU type" evidence="4">
    <location>
        <begin position="124"/>
        <end position="262"/>
    </location>
</feature>
<feature type="domain" description="MRM3-like substrate binding" evidence="5">
    <location>
        <begin position="13"/>
        <end position="103"/>
    </location>
</feature>
<organism evidence="6 7">
    <name type="scientific">Hyphomicrobium album</name>
    <dbReference type="NCBI Taxonomy" id="2665159"/>
    <lineage>
        <taxon>Bacteria</taxon>
        <taxon>Pseudomonadati</taxon>
        <taxon>Pseudomonadota</taxon>
        <taxon>Alphaproteobacteria</taxon>
        <taxon>Hyphomicrobiales</taxon>
        <taxon>Hyphomicrobiaceae</taxon>
        <taxon>Hyphomicrobium</taxon>
    </lineage>
</organism>
<dbReference type="GO" id="GO:0008173">
    <property type="term" value="F:RNA methyltransferase activity"/>
    <property type="evidence" value="ECO:0007669"/>
    <property type="project" value="InterPro"/>
</dbReference>
<dbReference type="GO" id="GO:0006396">
    <property type="term" value="P:RNA processing"/>
    <property type="evidence" value="ECO:0007669"/>
    <property type="project" value="InterPro"/>
</dbReference>
<proteinExistence type="inferred from homology"/>
<dbReference type="InterPro" id="IPR001537">
    <property type="entry name" value="SpoU_MeTrfase"/>
</dbReference>
<evidence type="ECO:0000256" key="3">
    <source>
        <dbReference type="ARBA" id="ARBA00022679"/>
    </source>
</evidence>
<comment type="similarity">
    <text evidence="1">Belongs to the class IV-like SAM-binding methyltransferase superfamily. RNA methyltransferase TrmH family.</text>
</comment>
<dbReference type="SUPFAM" id="SSF75217">
    <property type="entry name" value="alpha/beta knot"/>
    <property type="match status" value="1"/>
</dbReference>
<accession>A0A6I3KEM4</accession>
<dbReference type="InterPro" id="IPR053888">
    <property type="entry name" value="MRM3-like_sub_bind"/>
</dbReference>
<reference evidence="6 7" key="1">
    <citation type="submission" date="2019-11" db="EMBL/GenBank/DDBJ databases">
        <title>Identification of a novel strain.</title>
        <authorList>
            <person name="Xu Q."/>
            <person name="Wang G."/>
        </authorList>
    </citation>
    <scope>NUCLEOTIDE SEQUENCE [LARGE SCALE GENOMIC DNA]</scope>
    <source>
        <strain evidence="7">xq</strain>
    </source>
</reference>
<evidence type="ECO:0000259" key="5">
    <source>
        <dbReference type="Pfam" id="PF22435"/>
    </source>
</evidence>
<comment type="caution">
    <text evidence="6">The sequence shown here is derived from an EMBL/GenBank/DDBJ whole genome shotgun (WGS) entry which is preliminary data.</text>
</comment>
<evidence type="ECO:0000256" key="2">
    <source>
        <dbReference type="ARBA" id="ARBA00022603"/>
    </source>
</evidence>
<evidence type="ECO:0000313" key="7">
    <source>
        <dbReference type="Proteomes" id="UP000440694"/>
    </source>
</evidence>
<sequence length="271" mass="29287">MTVQPKSITSLQNDRIKAIRALEMRKERKETGLFVAEGTSLLVTARDNGFVPETLVYRTGSATGGIAQGLVAWALKSGVECLEVSEAVLGKLSTKDNPQSMLGVFKQRWIELPPAPRIERDAVWLALEEIRDPGNLGTILRTADAVGAAGIVLIGASCDPYSHECVRATMGSVFAVPLARVQREAFVRWLGGWQGDVVGTHLEADQDFRKVKYRAPTLLLMGSEGPGLSEPLTAACTRLVKIPMAGQLDSLNLAVATALVLYQIRSPHLTL</sequence>
<dbReference type="InterPro" id="IPR051259">
    <property type="entry name" value="rRNA_Methyltransferase"/>
</dbReference>
<dbReference type="PANTHER" id="PTHR43191:SF2">
    <property type="entry name" value="RRNA METHYLTRANSFERASE 3, MITOCHONDRIAL"/>
    <property type="match status" value="1"/>
</dbReference>
<dbReference type="Proteomes" id="UP000440694">
    <property type="component" value="Unassembled WGS sequence"/>
</dbReference>
<dbReference type="GO" id="GO:0032259">
    <property type="term" value="P:methylation"/>
    <property type="evidence" value="ECO:0007669"/>
    <property type="project" value="UniProtKB-KW"/>
</dbReference>
<dbReference type="InterPro" id="IPR029028">
    <property type="entry name" value="Alpha/beta_knot_MTases"/>
</dbReference>
<dbReference type="CDD" id="cd18095">
    <property type="entry name" value="SpoU-like_rRNA-MTase"/>
    <property type="match status" value="1"/>
</dbReference>
<dbReference type="EMBL" id="WMBQ01000001">
    <property type="protein sequence ID" value="MTD93985.1"/>
    <property type="molecule type" value="Genomic_DNA"/>
</dbReference>
<dbReference type="Gene3D" id="3.30.1330.30">
    <property type="match status" value="1"/>
</dbReference>
<dbReference type="Gene3D" id="3.40.1280.10">
    <property type="match status" value="1"/>
</dbReference>
<keyword evidence="7" id="KW-1185">Reference proteome</keyword>
<dbReference type="InterPro" id="IPR029064">
    <property type="entry name" value="Ribosomal_eL30-like_sf"/>
</dbReference>
<gene>
    <name evidence="6" type="ORF">GIW81_06500</name>
</gene>
<dbReference type="AlphaFoldDB" id="A0A6I3KEM4"/>
<dbReference type="RefSeq" id="WP_154738474.1">
    <property type="nucleotide sequence ID" value="NZ_WMBQ01000001.1"/>
</dbReference>
<dbReference type="PANTHER" id="PTHR43191">
    <property type="entry name" value="RRNA METHYLTRANSFERASE 3"/>
    <property type="match status" value="1"/>
</dbReference>
<protein>
    <submittedName>
        <fullName evidence="6">RNA methyltransferase</fullName>
    </submittedName>
</protein>
<dbReference type="InterPro" id="IPR029026">
    <property type="entry name" value="tRNA_m1G_MTases_N"/>
</dbReference>
<evidence type="ECO:0000313" key="6">
    <source>
        <dbReference type="EMBL" id="MTD93985.1"/>
    </source>
</evidence>
<keyword evidence="2 6" id="KW-0489">Methyltransferase</keyword>
<dbReference type="SUPFAM" id="SSF55315">
    <property type="entry name" value="L30e-like"/>
    <property type="match status" value="1"/>
</dbReference>
<dbReference type="Pfam" id="PF00588">
    <property type="entry name" value="SpoU_methylase"/>
    <property type="match status" value="1"/>
</dbReference>
<dbReference type="Pfam" id="PF22435">
    <property type="entry name" value="MRM3-like_sub_bind"/>
    <property type="match status" value="1"/>
</dbReference>